<dbReference type="EMBL" id="VEVO01000012">
    <property type="protein sequence ID" value="KAF0033630.1"/>
    <property type="molecule type" value="Genomic_DNA"/>
</dbReference>
<sequence>MQRRIVPPTPPSSLLAFIPESVILHKRRNLPFVFDFELKANLSQRIWKRNRQTCHPIEIPFPHPISHPLISLEFAFHFCLQRFSAQSSRDIWNNERFRDRA</sequence>
<proteinExistence type="predicted"/>
<dbReference type="AlphaFoldDB" id="A0A6A4SNY2"/>
<accession>A0A6A4SNY2</accession>
<organism evidence="1 2">
    <name type="scientific">Scophthalmus maximus</name>
    <name type="common">Turbot</name>
    <name type="synonym">Psetta maxima</name>
    <dbReference type="NCBI Taxonomy" id="52904"/>
    <lineage>
        <taxon>Eukaryota</taxon>
        <taxon>Metazoa</taxon>
        <taxon>Chordata</taxon>
        <taxon>Craniata</taxon>
        <taxon>Vertebrata</taxon>
        <taxon>Euteleostomi</taxon>
        <taxon>Actinopterygii</taxon>
        <taxon>Neopterygii</taxon>
        <taxon>Teleostei</taxon>
        <taxon>Neoteleostei</taxon>
        <taxon>Acanthomorphata</taxon>
        <taxon>Carangaria</taxon>
        <taxon>Pleuronectiformes</taxon>
        <taxon>Pleuronectoidei</taxon>
        <taxon>Scophthalmidae</taxon>
        <taxon>Scophthalmus</taxon>
    </lineage>
</organism>
<evidence type="ECO:0000313" key="1">
    <source>
        <dbReference type="EMBL" id="KAF0033630.1"/>
    </source>
</evidence>
<reference evidence="1 2" key="1">
    <citation type="submission" date="2019-06" db="EMBL/GenBank/DDBJ databases">
        <title>Draft genomes of female and male turbot (Scophthalmus maximus).</title>
        <authorList>
            <person name="Xu H."/>
            <person name="Xu X.-W."/>
            <person name="Shao C."/>
            <person name="Chen S."/>
        </authorList>
    </citation>
    <scope>NUCLEOTIDE SEQUENCE [LARGE SCALE GENOMIC DNA]</scope>
    <source>
        <strain evidence="1">Ysfricsl-2016a</strain>
        <tissue evidence="1">Blood</tissue>
    </source>
</reference>
<protein>
    <submittedName>
        <fullName evidence="1">Uncharacterized protein</fullName>
    </submittedName>
</protein>
<dbReference type="Proteomes" id="UP000438429">
    <property type="component" value="Unassembled WGS sequence"/>
</dbReference>
<evidence type="ECO:0000313" key="2">
    <source>
        <dbReference type="Proteomes" id="UP000438429"/>
    </source>
</evidence>
<name>A0A6A4SNY2_SCOMX</name>
<comment type="caution">
    <text evidence="1">The sequence shown here is derived from an EMBL/GenBank/DDBJ whole genome shotgun (WGS) entry which is preliminary data.</text>
</comment>
<gene>
    <name evidence="1" type="ORF">F2P81_013696</name>
</gene>